<keyword evidence="3" id="KW-0732">Signal</keyword>
<feature type="transmembrane region" description="Helical" evidence="2">
    <location>
        <begin position="252"/>
        <end position="270"/>
    </location>
</feature>
<gene>
    <name evidence="4" type="ORF">NWFMUON74_71660</name>
</gene>
<accession>A0A7G1L1Y6</accession>
<evidence type="ECO:0000256" key="2">
    <source>
        <dbReference type="SAM" id="Phobius"/>
    </source>
</evidence>
<geneLocation type="plasmid" evidence="4 5">
    <name>pFMUON74</name>
</geneLocation>
<evidence type="ECO:0000256" key="3">
    <source>
        <dbReference type="SAM" id="SignalP"/>
    </source>
</evidence>
<feature type="compositionally biased region" description="Low complexity" evidence="1">
    <location>
        <begin position="548"/>
        <end position="559"/>
    </location>
</feature>
<keyword evidence="2" id="KW-1133">Transmembrane helix</keyword>
<feature type="chain" id="PRO_5038627367" description="TrbL/VirB6 plasmid conjugal transfer protein" evidence="3">
    <location>
        <begin position="23"/>
        <end position="592"/>
    </location>
</feature>
<dbReference type="Proteomes" id="UP000516173">
    <property type="component" value="Plasmid pFMUON74"/>
</dbReference>
<feature type="transmembrane region" description="Helical" evidence="2">
    <location>
        <begin position="301"/>
        <end position="327"/>
    </location>
</feature>
<feature type="region of interest" description="Disordered" evidence="1">
    <location>
        <begin position="28"/>
        <end position="71"/>
    </location>
</feature>
<keyword evidence="5" id="KW-1185">Reference proteome</keyword>
<evidence type="ECO:0000313" key="5">
    <source>
        <dbReference type="Proteomes" id="UP000516173"/>
    </source>
</evidence>
<keyword evidence="4" id="KW-0614">Plasmid</keyword>
<protein>
    <recommendedName>
        <fullName evidence="6">TrbL/VirB6 plasmid conjugal transfer protein</fullName>
    </recommendedName>
</protein>
<feature type="compositionally biased region" description="Low complexity" evidence="1">
    <location>
        <begin position="453"/>
        <end position="535"/>
    </location>
</feature>
<dbReference type="AlphaFoldDB" id="A0A7G1L1Y6"/>
<organism evidence="4 5">
    <name type="scientific">Nocardia wallacei</name>
    <dbReference type="NCBI Taxonomy" id="480035"/>
    <lineage>
        <taxon>Bacteria</taxon>
        <taxon>Bacillati</taxon>
        <taxon>Actinomycetota</taxon>
        <taxon>Actinomycetes</taxon>
        <taxon>Mycobacteriales</taxon>
        <taxon>Nocardiaceae</taxon>
        <taxon>Nocardia</taxon>
    </lineage>
</organism>
<sequence>MVITRRLLAAFAGLLIMLSALAGTAAAQPTTTTPSAPPSTTAPATPSTTAPSTTTPAPSTTPSAPTTAAPSGGDCNGFSIPVVGCVPTPGQVLSSAAGEAAKDAGSSILSTMVDWVLAGFVWIMKYVIQLFMGTSVDVSNTQSAVQKMTDLTGDLQTIALGLGLLIALITVLYQRAMLSGDNAAPEAVGGLVRWAVAASMAAPVLLALSGVSDALASWIFTSAAGPEGPTRVVDALSSALSGRDERLKTEDVISLALCILGLLAYLELLIQLVMQKFWIIYAAVALPIAGAASVVGGGKTVFWALVRAAIAALLFKPIAAIAFGVAFMQIRSLESGADVVTAVTLMVAPAFILPLLVNMIGTNVSYAGTPMLRGTIRNGRAGISAGRNALSTGKEGAKAAGGAAVTGAAAAGRGAAKAIPFVGAMGRAAAHTLTGPPPSRSSGGSTAPGGGNRATASASGTAAPAPASGGSRGQGATSGTRSGASSSSAATSGTRGTAGSASTSGSGGRTSSTASAPSTSSAARTGASASGTRTGNQSAAPTREGSGRARNSTRARASSTGGGDGTPKRTPRPGRNTASSSPPRDSSFNRIT</sequence>
<evidence type="ECO:0000256" key="1">
    <source>
        <dbReference type="SAM" id="MobiDB-lite"/>
    </source>
</evidence>
<feature type="transmembrane region" description="Helical" evidence="2">
    <location>
        <begin position="155"/>
        <end position="173"/>
    </location>
</feature>
<feature type="signal peptide" evidence="3">
    <location>
        <begin position="1"/>
        <end position="22"/>
    </location>
</feature>
<feature type="region of interest" description="Disordered" evidence="1">
    <location>
        <begin position="430"/>
        <end position="592"/>
    </location>
</feature>
<keyword evidence="2" id="KW-0812">Transmembrane</keyword>
<feature type="transmembrane region" description="Helical" evidence="2">
    <location>
        <begin position="194"/>
        <end position="220"/>
    </location>
</feature>
<keyword evidence="2" id="KW-0472">Membrane</keyword>
<reference evidence="4 5" key="1">
    <citation type="submission" date="2020-08" db="EMBL/GenBank/DDBJ databases">
        <title>Genome Sequencing of Nocardia wallacei strain FMUON74 and assembly.</title>
        <authorList>
            <person name="Toyokawa M."/>
            <person name="Uesaka K."/>
        </authorList>
    </citation>
    <scope>NUCLEOTIDE SEQUENCE [LARGE SCALE GENOMIC DNA]</scope>
    <source>
        <strain evidence="4 5">FMUON74</strain>
        <plasmid evidence="4 5">pFMUON74</plasmid>
    </source>
</reference>
<feature type="compositionally biased region" description="Polar residues" evidence="1">
    <location>
        <begin position="576"/>
        <end position="592"/>
    </location>
</feature>
<evidence type="ECO:0000313" key="4">
    <source>
        <dbReference type="EMBL" id="BCK59394.1"/>
    </source>
</evidence>
<dbReference type="EMBL" id="AP023397">
    <property type="protein sequence ID" value="BCK59394.1"/>
    <property type="molecule type" value="Genomic_DNA"/>
</dbReference>
<feature type="transmembrane region" description="Helical" evidence="2">
    <location>
        <begin position="277"/>
        <end position="295"/>
    </location>
</feature>
<feature type="transmembrane region" description="Helical" evidence="2">
    <location>
        <begin position="339"/>
        <end position="361"/>
    </location>
</feature>
<name>A0A7G1L1Y6_9NOCA</name>
<proteinExistence type="predicted"/>
<evidence type="ECO:0008006" key="6">
    <source>
        <dbReference type="Google" id="ProtNLM"/>
    </source>
</evidence>
<dbReference type="KEGG" id="nwl:NWFMUON74_71660"/>